<comment type="caution">
    <text evidence="2">The sequence shown here is derived from an EMBL/GenBank/DDBJ whole genome shotgun (WGS) entry which is preliminary data.</text>
</comment>
<protein>
    <submittedName>
        <fullName evidence="2">Uncharacterized protein</fullName>
    </submittedName>
</protein>
<evidence type="ECO:0000313" key="3">
    <source>
        <dbReference type="Proteomes" id="UP001642484"/>
    </source>
</evidence>
<feature type="region of interest" description="Disordered" evidence="1">
    <location>
        <begin position="48"/>
        <end position="69"/>
    </location>
</feature>
<organism evidence="2 3">
    <name type="scientific">Durusdinium trenchii</name>
    <dbReference type="NCBI Taxonomy" id="1381693"/>
    <lineage>
        <taxon>Eukaryota</taxon>
        <taxon>Sar</taxon>
        <taxon>Alveolata</taxon>
        <taxon>Dinophyceae</taxon>
        <taxon>Suessiales</taxon>
        <taxon>Symbiodiniaceae</taxon>
        <taxon>Durusdinium</taxon>
    </lineage>
</organism>
<sequence>MGTGQSCWLGDLLEKHVAAPVSLFRGDYVGREQREALRDELRIRLRLRASPSSPEELPAEPASEASSVP</sequence>
<evidence type="ECO:0000256" key="1">
    <source>
        <dbReference type="SAM" id="MobiDB-lite"/>
    </source>
</evidence>
<name>A0ABP0HZK8_9DINO</name>
<proteinExistence type="predicted"/>
<evidence type="ECO:0000313" key="2">
    <source>
        <dbReference type="EMBL" id="CAK8995076.1"/>
    </source>
</evidence>
<accession>A0ABP0HZK8</accession>
<keyword evidence="3" id="KW-1185">Reference proteome</keyword>
<reference evidence="2 3" key="1">
    <citation type="submission" date="2024-02" db="EMBL/GenBank/DDBJ databases">
        <authorList>
            <person name="Chen Y."/>
            <person name="Shah S."/>
            <person name="Dougan E. K."/>
            <person name="Thang M."/>
            <person name="Chan C."/>
        </authorList>
    </citation>
    <scope>NUCLEOTIDE SEQUENCE [LARGE SCALE GENOMIC DNA]</scope>
</reference>
<gene>
    <name evidence="2" type="ORF">CCMP2556_LOCUS3894</name>
</gene>
<dbReference type="EMBL" id="CAXAMN010001558">
    <property type="protein sequence ID" value="CAK8995076.1"/>
    <property type="molecule type" value="Genomic_DNA"/>
</dbReference>
<dbReference type="Proteomes" id="UP001642484">
    <property type="component" value="Unassembled WGS sequence"/>
</dbReference>